<dbReference type="STRING" id="1797545.A3B15_00160"/>
<reference evidence="1 2" key="1">
    <citation type="journal article" date="2016" name="Nat. Commun.">
        <title>Thousands of microbial genomes shed light on interconnected biogeochemical processes in an aquifer system.</title>
        <authorList>
            <person name="Anantharaman K."/>
            <person name="Brown C.T."/>
            <person name="Hug L.A."/>
            <person name="Sharon I."/>
            <person name="Castelle C.J."/>
            <person name="Probst A.J."/>
            <person name="Thomas B.C."/>
            <person name="Singh A."/>
            <person name="Wilkins M.J."/>
            <person name="Karaoz U."/>
            <person name="Brodie E.L."/>
            <person name="Williams K.H."/>
            <person name="Hubbard S.S."/>
            <person name="Banfield J.F."/>
        </authorList>
    </citation>
    <scope>NUCLEOTIDE SEQUENCE [LARGE SCALE GENOMIC DNA]</scope>
</reference>
<evidence type="ECO:0008006" key="3">
    <source>
        <dbReference type="Google" id="ProtNLM"/>
    </source>
</evidence>
<evidence type="ECO:0000313" key="2">
    <source>
        <dbReference type="Proteomes" id="UP000177250"/>
    </source>
</evidence>
<organism evidence="1 2">
    <name type="scientific">Candidatus Buchananbacteria bacterium RIFCSPLOWO2_01_FULL_45_31</name>
    <dbReference type="NCBI Taxonomy" id="1797545"/>
    <lineage>
        <taxon>Bacteria</taxon>
        <taxon>Candidatus Buchananiibacteriota</taxon>
    </lineage>
</organism>
<dbReference type="Proteomes" id="UP000177250">
    <property type="component" value="Unassembled WGS sequence"/>
</dbReference>
<protein>
    <recommendedName>
        <fullName evidence="3">HTH arsR-type domain-containing protein</fullName>
    </recommendedName>
</protein>
<dbReference type="InterPro" id="IPR036388">
    <property type="entry name" value="WH-like_DNA-bd_sf"/>
</dbReference>
<dbReference type="SUPFAM" id="SSF46785">
    <property type="entry name" value="Winged helix' DNA-binding domain"/>
    <property type="match status" value="1"/>
</dbReference>
<proteinExistence type="predicted"/>
<dbReference type="InterPro" id="IPR036390">
    <property type="entry name" value="WH_DNA-bd_sf"/>
</dbReference>
<comment type="caution">
    <text evidence="1">The sequence shown here is derived from an EMBL/GenBank/DDBJ whole genome shotgun (WGS) entry which is preliminary data.</text>
</comment>
<dbReference type="AlphaFoldDB" id="A0A1G1YNW8"/>
<dbReference type="EMBL" id="MHIO01000011">
    <property type="protein sequence ID" value="OGY54053.1"/>
    <property type="molecule type" value="Genomic_DNA"/>
</dbReference>
<sequence length="70" mass="7973">MGIFEMAENLGLTKSQHLGLMRQQNIVKTRRDSLAILYSLANPKILVAYDALRKVLKEQLEADGKLLEKF</sequence>
<accession>A0A1G1YNW8</accession>
<gene>
    <name evidence="1" type="ORF">A3B15_00160</name>
</gene>
<dbReference type="Gene3D" id="1.10.10.10">
    <property type="entry name" value="Winged helix-like DNA-binding domain superfamily/Winged helix DNA-binding domain"/>
    <property type="match status" value="1"/>
</dbReference>
<evidence type="ECO:0000313" key="1">
    <source>
        <dbReference type="EMBL" id="OGY54053.1"/>
    </source>
</evidence>
<name>A0A1G1YNW8_9BACT</name>